<protein>
    <submittedName>
        <fullName evidence="6">Serine/threonine-protein kinase</fullName>
        <ecNumber evidence="6">2.7.11.1</ecNumber>
    </submittedName>
</protein>
<keyword evidence="4" id="KW-0067">ATP-binding</keyword>
<accession>A0ABZ0I798</accession>
<evidence type="ECO:0000313" key="6">
    <source>
        <dbReference type="EMBL" id="WOJ94926.1"/>
    </source>
</evidence>
<dbReference type="PANTHER" id="PTHR43289:SF6">
    <property type="entry name" value="SERINE_THREONINE-PROTEIN KINASE NEKL-3"/>
    <property type="match status" value="1"/>
</dbReference>
<dbReference type="GO" id="GO:0004674">
    <property type="term" value="F:protein serine/threonine kinase activity"/>
    <property type="evidence" value="ECO:0007669"/>
    <property type="project" value="UniProtKB-EC"/>
</dbReference>
<dbReference type="PROSITE" id="PS00108">
    <property type="entry name" value="PROTEIN_KINASE_ST"/>
    <property type="match status" value="1"/>
</dbReference>
<gene>
    <name evidence="6" type="ORF">R0135_07085</name>
</gene>
<dbReference type="InterPro" id="IPR008271">
    <property type="entry name" value="Ser/Thr_kinase_AS"/>
</dbReference>
<dbReference type="Pfam" id="PF00069">
    <property type="entry name" value="Pkinase"/>
    <property type="match status" value="1"/>
</dbReference>
<proteinExistence type="predicted"/>
<dbReference type="CDD" id="cd14014">
    <property type="entry name" value="STKc_PknB_like"/>
    <property type="match status" value="1"/>
</dbReference>
<feature type="domain" description="Protein kinase" evidence="5">
    <location>
        <begin position="8"/>
        <end position="264"/>
    </location>
</feature>
<keyword evidence="3 6" id="KW-0418">Kinase</keyword>
<keyword evidence="7" id="KW-1185">Reference proteome</keyword>
<sequence length="468" mass="50679">MNRGLSQYRLLRRLGSGGQAEVYLAFDTRLKRRVCIKLYHLTGSLSVRRRAVAEARHLMRVDSPHTVAIHDVVSAGPHLALVVQYVPGCSLEDLLARVHRLAPANALALVTDLAAALAALRRAAVVHGDMKPANVLVTPSGRAVLTDFGAAQLVGEQWLAGSPEALSPEQSRGEMADLGSDFFSLGLLLHRMLFGVHPFFTGSELDVRRLRGGLKKLPNMPGVGESEAEAIKVLLQMLLAAERADRPEGTFELRECLRELRSLLPAANFAELPLHTVTEPVPAGVSAARLPQKLVRLPLGQKARALFMDYWARGSSGARSLLIASMLVPCVVLGLVMLMPGPCISVAMPQVNVLHDTKMLAATEEQLRVLLSLLLKERVEDAVVLGAGLASDNKYTLTSAGSSNVCIAQRELSLQVDCASGRCLLQLRGSRDSRRQEQQLSLPQGATLPQLKQALSQLLDELGRFLIT</sequence>
<dbReference type="Gene3D" id="1.10.510.10">
    <property type="entry name" value="Transferase(Phosphotransferase) domain 1"/>
    <property type="match status" value="1"/>
</dbReference>
<evidence type="ECO:0000259" key="5">
    <source>
        <dbReference type="PROSITE" id="PS50011"/>
    </source>
</evidence>
<dbReference type="PANTHER" id="PTHR43289">
    <property type="entry name" value="MITOGEN-ACTIVATED PROTEIN KINASE KINASE KINASE 20-RELATED"/>
    <property type="match status" value="1"/>
</dbReference>
<evidence type="ECO:0000256" key="3">
    <source>
        <dbReference type="ARBA" id="ARBA00022777"/>
    </source>
</evidence>
<keyword evidence="1 6" id="KW-0808">Transferase</keyword>
<evidence type="ECO:0000256" key="2">
    <source>
        <dbReference type="ARBA" id="ARBA00022741"/>
    </source>
</evidence>
<evidence type="ECO:0000256" key="1">
    <source>
        <dbReference type="ARBA" id="ARBA00022679"/>
    </source>
</evidence>
<evidence type="ECO:0000256" key="4">
    <source>
        <dbReference type="ARBA" id="ARBA00022840"/>
    </source>
</evidence>
<dbReference type="Proteomes" id="UP001626537">
    <property type="component" value="Chromosome"/>
</dbReference>
<dbReference type="InterPro" id="IPR011009">
    <property type="entry name" value="Kinase-like_dom_sf"/>
</dbReference>
<dbReference type="EMBL" id="CP136864">
    <property type="protein sequence ID" value="WOJ94926.1"/>
    <property type="molecule type" value="Genomic_DNA"/>
</dbReference>
<dbReference type="RefSeq" id="WP_407349560.1">
    <property type="nucleotide sequence ID" value="NZ_CP136864.1"/>
</dbReference>
<name>A0ABZ0I798_9GAMM</name>
<dbReference type="InterPro" id="IPR000719">
    <property type="entry name" value="Prot_kinase_dom"/>
</dbReference>
<keyword evidence="2" id="KW-0547">Nucleotide-binding</keyword>
<organism evidence="6 7">
    <name type="scientific">Congregibacter variabilis</name>
    <dbReference type="NCBI Taxonomy" id="3081200"/>
    <lineage>
        <taxon>Bacteria</taxon>
        <taxon>Pseudomonadati</taxon>
        <taxon>Pseudomonadota</taxon>
        <taxon>Gammaproteobacteria</taxon>
        <taxon>Cellvibrionales</taxon>
        <taxon>Halieaceae</taxon>
        <taxon>Congregibacter</taxon>
    </lineage>
</organism>
<dbReference type="EC" id="2.7.11.1" evidence="6"/>
<dbReference type="SUPFAM" id="SSF56112">
    <property type="entry name" value="Protein kinase-like (PK-like)"/>
    <property type="match status" value="1"/>
</dbReference>
<dbReference type="SMART" id="SM00220">
    <property type="entry name" value="S_TKc"/>
    <property type="match status" value="1"/>
</dbReference>
<evidence type="ECO:0000313" key="7">
    <source>
        <dbReference type="Proteomes" id="UP001626537"/>
    </source>
</evidence>
<dbReference type="Gene3D" id="3.30.200.20">
    <property type="entry name" value="Phosphorylase Kinase, domain 1"/>
    <property type="match status" value="1"/>
</dbReference>
<dbReference type="PROSITE" id="PS50011">
    <property type="entry name" value="PROTEIN_KINASE_DOM"/>
    <property type="match status" value="1"/>
</dbReference>
<reference evidence="6 7" key="1">
    <citation type="submission" date="2023-10" db="EMBL/GenBank/DDBJ databases">
        <title>Two novel species belonging to the OM43/NOR5 clade.</title>
        <authorList>
            <person name="Park M."/>
        </authorList>
    </citation>
    <scope>NUCLEOTIDE SEQUENCE [LARGE SCALE GENOMIC DNA]</scope>
    <source>
        <strain evidence="6 7">IMCC43200</strain>
    </source>
</reference>